<sequence>MDMTKLHYIIAVFCLFLISGLSVEGAVLSGTDLGLASSGSTGTLDLMLDEATNGLAGYMLEISFNPGGIAQVTKVNWPSAFVMNSKSPDPPTSEITLVAVDLNDAVTAGALNTILANLEITGLAEGFTEMEIAISELTDDSGSPIDATVSGSTITVGTVTPTVTPTATPTVTPTSEPTSEPTTVPTTIVPTVTPTVTPTVEPTAEPTIEPTHTPDTETLKASFTAMPMTGVPPLAVNFTDYSTGSPKKWKWDFGDGTLSTLQNPTHVYGGIGRYTVTLEVTKGNLSSIEQKPELIRVVGDYPVGPSGFVMVTSKPSGAEINMGELYLGMTPATLIVPAGSRSLTFEKEGYLNKTVSVTIRPGEIKLIPKVMLKEAS</sequence>
<evidence type="ECO:0000259" key="2">
    <source>
        <dbReference type="PROSITE" id="PS50093"/>
    </source>
</evidence>
<dbReference type="AlphaFoldDB" id="A0A2V2NHW2"/>
<accession>A0A2V2NHW2</accession>
<dbReference type="FunFam" id="2.60.40.10:FF:000270">
    <property type="entry name" value="Cell surface protein"/>
    <property type="match status" value="1"/>
</dbReference>
<gene>
    <name evidence="3" type="ORF">DLD82_06310</name>
</gene>
<dbReference type="InterPro" id="IPR000601">
    <property type="entry name" value="PKD_dom"/>
</dbReference>
<proteinExistence type="predicted"/>
<dbReference type="InterPro" id="IPR022409">
    <property type="entry name" value="PKD/Chitinase_dom"/>
</dbReference>
<reference evidence="3 4" key="1">
    <citation type="submission" date="2018-05" db="EMBL/GenBank/DDBJ databases">
        <title>Draft genome of Methanospirillum stamsii Pt1.</title>
        <authorList>
            <person name="Dueholm M.S."/>
            <person name="Nielsen P.H."/>
            <person name="Bakmann L.F."/>
            <person name="Otzen D.E."/>
        </authorList>
    </citation>
    <scope>NUCLEOTIDE SEQUENCE [LARGE SCALE GENOMIC DNA]</scope>
    <source>
        <strain evidence="3 4">Pt1</strain>
    </source>
</reference>
<keyword evidence="4" id="KW-1185">Reference proteome</keyword>
<dbReference type="EMBL" id="QGMZ01000012">
    <property type="protein sequence ID" value="PWR75191.1"/>
    <property type="molecule type" value="Genomic_DNA"/>
</dbReference>
<evidence type="ECO:0000313" key="3">
    <source>
        <dbReference type="EMBL" id="PWR75191.1"/>
    </source>
</evidence>
<name>A0A2V2NHW2_9EURY</name>
<dbReference type="PROSITE" id="PS50093">
    <property type="entry name" value="PKD"/>
    <property type="match status" value="1"/>
</dbReference>
<dbReference type="SMART" id="SM00089">
    <property type="entry name" value="PKD"/>
    <property type="match status" value="1"/>
</dbReference>
<dbReference type="Pfam" id="PF18911">
    <property type="entry name" value="PKD_4"/>
    <property type="match status" value="1"/>
</dbReference>
<dbReference type="Proteomes" id="UP000245934">
    <property type="component" value="Unassembled WGS sequence"/>
</dbReference>
<dbReference type="Pfam" id="PF08308">
    <property type="entry name" value="PEGA"/>
    <property type="match status" value="1"/>
</dbReference>
<feature type="compositionally biased region" description="Low complexity" evidence="1">
    <location>
        <begin position="161"/>
        <end position="211"/>
    </location>
</feature>
<dbReference type="InterPro" id="IPR013783">
    <property type="entry name" value="Ig-like_fold"/>
</dbReference>
<evidence type="ECO:0000313" key="4">
    <source>
        <dbReference type="Proteomes" id="UP000245934"/>
    </source>
</evidence>
<feature type="domain" description="PKD" evidence="2">
    <location>
        <begin position="219"/>
        <end position="281"/>
    </location>
</feature>
<dbReference type="InterPro" id="IPR035986">
    <property type="entry name" value="PKD_dom_sf"/>
</dbReference>
<comment type="caution">
    <text evidence="3">The sequence shown here is derived from an EMBL/GenBank/DDBJ whole genome shotgun (WGS) entry which is preliminary data.</text>
</comment>
<dbReference type="SUPFAM" id="SSF49299">
    <property type="entry name" value="PKD domain"/>
    <property type="match status" value="1"/>
</dbReference>
<dbReference type="OrthoDB" id="117452at2157"/>
<dbReference type="Gene3D" id="2.60.40.10">
    <property type="entry name" value="Immunoglobulins"/>
    <property type="match status" value="1"/>
</dbReference>
<dbReference type="CDD" id="cd00146">
    <property type="entry name" value="PKD"/>
    <property type="match status" value="1"/>
</dbReference>
<dbReference type="InterPro" id="IPR013229">
    <property type="entry name" value="PEGA"/>
</dbReference>
<feature type="region of interest" description="Disordered" evidence="1">
    <location>
        <begin position="161"/>
        <end position="215"/>
    </location>
</feature>
<dbReference type="Gene3D" id="2.60.40.680">
    <property type="match status" value="1"/>
</dbReference>
<evidence type="ECO:0000256" key="1">
    <source>
        <dbReference type="SAM" id="MobiDB-lite"/>
    </source>
</evidence>
<protein>
    <recommendedName>
        <fullName evidence="2">PKD domain-containing protein</fullName>
    </recommendedName>
</protein>
<organism evidence="3 4">
    <name type="scientific">Methanospirillum stamsii</name>
    <dbReference type="NCBI Taxonomy" id="1277351"/>
    <lineage>
        <taxon>Archaea</taxon>
        <taxon>Methanobacteriati</taxon>
        <taxon>Methanobacteriota</taxon>
        <taxon>Stenosarchaea group</taxon>
        <taxon>Methanomicrobia</taxon>
        <taxon>Methanomicrobiales</taxon>
        <taxon>Methanospirillaceae</taxon>
        <taxon>Methanospirillum</taxon>
    </lineage>
</organism>